<dbReference type="PROSITE" id="PS50853">
    <property type="entry name" value="FN3"/>
    <property type="match status" value="1"/>
</dbReference>
<dbReference type="EMBL" id="CP038015">
    <property type="protein sequence ID" value="QBP42462.1"/>
    <property type="molecule type" value="Genomic_DNA"/>
</dbReference>
<dbReference type="Gene3D" id="2.60.40.10">
    <property type="entry name" value="Immunoglobulins"/>
    <property type="match status" value="1"/>
</dbReference>
<dbReference type="InterPro" id="IPR021884">
    <property type="entry name" value="Ice-bd_prot"/>
</dbReference>
<dbReference type="Pfam" id="PF00041">
    <property type="entry name" value="fn3"/>
    <property type="match status" value="1"/>
</dbReference>
<proteinExistence type="inferred from homology"/>
<evidence type="ECO:0000313" key="6">
    <source>
        <dbReference type="Proteomes" id="UP000294292"/>
    </source>
</evidence>
<feature type="signal peptide" evidence="3">
    <location>
        <begin position="1"/>
        <end position="28"/>
    </location>
</feature>
<dbReference type="Proteomes" id="UP000294292">
    <property type="component" value="Chromosome"/>
</dbReference>
<dbReference type="SUPFAM" id="SSF49265">
    <property type="entry name" value="Fibronectin type III"/>
    <property type="match status" value="1"/>
</dbReference>
<dbReference type="Pfam" id="PF11999">
    <property type="entry name" value="Ice_binding"/>
    <property type="match status" value="1"/>
</dbReference>
<name>A0A4P7A0X8_9BACL</name>
<dbReference type="InterPro" id="IPR036116">
    <property type="entry name" value="FN3_sf"/>
</dbReference>
<sequence>MKNKSFKHLFSLLLVVSMVLHSFSLAFAATPTETSTDLAEPTDLVATSGDSQVNLTWSSVTGATYYNVYQSLDGLTYNLISTPATGTTATYDVTELTNGTLYYFKVSAANTVEESTYSTVISATPSVGPAPVNLGMAGNFAILSKSGISTVPNSSITGNIGVSPINSTAITGFSLTIDATNEFSESTQITGKAYASDYASPTPSNLTTAVSNMETAYSDAAGRAADYTELYTGDISGQTLTAGVYKWGTGVLINSDVTLHGGPNDVFIFQIAKGITQANGTKIILTGGAQAKNIFWQSSETVSIGTNSHFEGIVLGKTNITMGTNASINGRLFAQTAVTLIKSTVVAPSVEPVAHNYSIATTGNSTLELGQSASYSSQIFDNGIEVFDQSVQWSLRNQDDSTPTMGSITEVTGNSATVNVGSDSSYVNKYLILSATLTDDPSITIEKLIKIK</sequence>
<dbReference type="OrthoDB" id="2442444at2"/>
<dbReference type="RefSeq" id="WP_134211010.1">
    <property type="nucleotide sequence ID" value="NZ_CP038015.1"/>
</dbReference>
<evidence type="ECO:0000256" key="3">
    <source>
        <dbReference type="SAM" id="SignalP"/>
    </source>
</evidence>
<dbReference type="InterPro" id="IPR003961">
    <property type="entry name" value="FN3_dom"/>
</dbReference>
<comment type="similarity">
    <text evidence="1">Belongs to the ice-binding protein family.</text>
</comment>
<keyword evidence="6" id="KW-1185">Reference proteome</keyword>
<organism evidence="5 6">
    <name type="scientific">Paenisporosarcina antarctica</name>
    <dbReference type="NCBI Taxonomy" id="417367"/>
    <lineage>
        <taxon>Bacteria</taxon>
        <taxon>Bacillati</taxon>
        <taxon>Bacillota</taxon>
        <taxon>Bacilli</taxon>
        <taxon>Bacillales</taxon>
        <taxon>Caryophanaceae</taxon>
        <taxon>Paenisporosarcina</taxon>
    </lineage>
</organism>
<evidence type="ECO:0000256" key="2">
    <source>
        <dbReference type="ARBA" id="ARBA00022729"/>
    </source>
</evidence>
<dbReference type="AlphaFoldDB" id="A0A4P7A0X8"/>
<reference evidence="5 6" key="1">
    <citation type="submission" date="2019-03" db="EMBL/GenBank/DDBJ databases">
        <title>Complete genome sequence of Paenisporosarcina antarctica CGMCC 1.6503T.</title>
        <authorList>
            <person name="Rong J.-C."/>
            <person name="Chi N.-Y."/>
            <person name="Zhang Q.-F."/>
        </authorList>
    </citation>
    <scope>NUCLEOTIDE SEQUENCE [LARGE SCALE GENOMIC DNA]</scope>
    <source>
        <strain evidence="5 6">CGMCC 1.6503</strain>
    </source>
</reference>
<dbReference type="SMART" id="SM00060">
    <property type="entry name" value="FN3"/>
    <property type="match status" value="1"/>
</dbReference>
<dbReference type="InterPro" id="IPR013783">
    <property type="entry name" value="Ig-like_fold"/>
</dbReference>
<evidence type="ECO:0000259" key="4">
    <source>
        <dbReference type="PROSITE" id="PS50853"/>
    </source>
</evidence>
<accession>A0A4P7A0X8</accession>
<feature type="domain" description="Fibronectin type-III" evidence="4">
    <location>
        <begin position="40"/>
        <end position="130"/>
    </location>
</feature>
<evidence type="ECO:0000256" key="1">
    <source>
        <dbReference type="ARBA" id="ARBA00005445"/>
    </source>
</evidence>
<dbReference type="CDD" id="cd00063">
    <property type="entry name" value="FN3"/>
    <property type="match status" value="1"/>
</dbReference>
<evidence type="ECO:0000313" key="5">
    <source>
        <dbReference type="EMBL" id="QBP42462.1"/>
    </source>
</evidence>
<keyword evidence="2 3" id="KW-0732">Signal</keyword>
<gene>
    <name evidence="5" type="ORF">E2636_15475</name>
</gene>
<dbReference type="KEGG" id="panc:E2636_15475"/>
<protein>
    <submittedName>
        <fullName evidence="5">DUF3494 domain-containing protein</fullName>
    </submittedName>
</protein>
<feature type="chain" id="PRO_5020907341" evidence="3">
    <location>
        <begin position="29"/>
        <end position="452"/>
    </location>
</feature>